<evidence type="ECO:0000256" key="3">
    <source>
        <dbReference type="PROSITE-ProRule" id="PRU01251"/>
    </source>
</evidence>
<evidence type="ECO:0000256" key="2">
    <source>
        <dbReference type="ARBA" id="ARBA00022737"/>
    </source>
</evidence>
<dbReference type="InterPro" id="IPR058680">
    <property type="entry name" value="NBD_SMAX1-like"/>
</dbReference>
<dbReference type="Pfam" id="PF23569">
    <property type="entry name" value="NBD_SMAX1"/>
    <property type="match status" value="1"/>
</dbReference>
<keyword evidence="2 3" id="KW-0677">Repeat</keyword>
<dbReference type="EMBL" id="EQ976157">
    <property type="protein sequence ID" value="EEF26929.1"/>
    <property type="molecule type" value="Genomic_DNA"/>
</dbReference>
<dbReference type="AlphaFoldDB" id="B9TB35"/>
<dbReference type="Pfam" id="PF02861">
    <property type="entry name" value="Clp_N"/>
    <property type="match status" value="1"/>
</dbReference>
<dbReference type="Gene3D" id="1.10.1780.10">
    <property type="entry name" value="Clp, N-terminal domain"/>
    <property type="match status" value="1"/>
</dbReference>
<reference evidence="6" key="1">
    <citation type="journal article" date="2010" name="Nat. Biotechnol.">
        <title>Draft genome sequence of the oilseed species Ricinus communis.</title>
        <authorList>
            <person name="Chan A.P."/>
            <person name="Crabtree J."/>
            <person name="Zhao Q."/>
            <person name="Lorenzi H."/>
            <person name="Orvis J."/>
            <person name="Puiu D."/>
            <person name="Melake-Berhan A."/>
            <person name="Jones K.M."/>
            <person name="Redman J."/>
            <person name="Chen G."/>
            <person name="Cahoon E.B."/>
            <person name="Gedil M."/>
            <person name="Stanke M."/>
            <person name="Haas B.J."/>
            <person name="Wortman J.R."/>
            <person name="Fraser-Liggett C.M."/>
            <person name="Ravel J."/>
            <person name="Rabinowicz P.D."/>
        </authorList>
    </citation>
    <scope>NUCLEOTIDE SEQUENCE [LARGE SCALE GENOMIC DNA]</scope>
    <source>
        <strain evidence="6">cv. Hale</strain>
    </source>
</reference>
<protein>
    <recommendedName>
        <fullName evidence="4">Clp R domain-containing protein</fullName>
    </recommendedName>
</protein>
<dbReference type="SUPFAM" id="SSF81923">
    <property type="entry name" value="Double Clp-N motif"/>
    <property type="match status" value="1"/>
</dbReference>
<organism evidence="5 6">
    <name type="scientific">Ricinus communis</name>
    <name type="common">Castor bean</name>
    <dbReference type="NCBI Taxonomy" id="3988"/>
    <lineage>
        <taxon>Eukaryota</taxon>
        <taxon>Viridiplantae</taxon>
        <taxon>Streptophyta</taxon>
        <taxon>Embryophyta</taxon>
        <taxon>Tracheophyta</taxon>
        <taxon>Spermatophyta</taxon>
        <taxon>Magnoliopsida</taxon>
        <taxon>eudicotyledons</taxon>
        <taxon>Gunneridae</taxon>
        <taxon>Pentapetalae</taxon>
        <taxon>rosids</taxon>
        <taxon>fabids</taxon>
        <taxon>Malpighiales</taxon>
        <taxon>Euphorbiaceae</taxon>
        <taxon>Acalyphoideae</taxon>
        <taxon>Acalypheae</taxon>
        <taxon>Ricinus</taxon>
    </lineage>
</organism>
<dbReference type="InterPro" id="IPR036628">
    <property type="entry name" value="Clp_N_dom_sf"/>
</dbReference>
<dbReference type="Proteomes" id="UP000008311">
    <property type="component" value="Unassembled WGS sequence"/>
</dbReference>
<evidence type="ECO:0000259" key="4">
    <source>
        <dbReference type="PROSITE" id="PS51903"/>
    </source>
</evidence>
<evidence type="ECO:0000313" key="5">
    <source>
        <dbReference type="EMBL" id="EEF26929.1"/>
    </source>
</evidence>
<sequence>MPTPVSVARQCLTDEAARALQDAVSVARRRSHAQTTSLHAVSALLALPSSTLRDACARARKSPCSSRLQFRALELCVGVSLDRLPSSKALDEPPISNSLMAAIKRSQANQRRHPDNFHLQQIHCNQQPPSVLKVELKHFILSILDDPIVSRVLGEAGFRSCDIKLAIIHPPITQPPKFSRSRCPPPIFLCNLNGSDVGRGGHGYPFSGYDDRGDENCRRIGEKLGKVKSLLLLGVCASDALSRFIECVNSDNKGGFLLPREIVGLSVVSIEKEIIEFVSEGGNDKEKAKEKMGFKFEELRNKLEQCLGVGVVLNFGELKVLVDENVFSSDAASYLVEKLTGLLEDFRNKLWLMGAAATYETYSKFLGKFPSIEKDWDLHLLPITSSKSPIDTFGSKSR</sequence>
<name>B9TB35_RICCO</name>
<dbReference type="STRING" id="3988.B9TB35"/>
<dbReference type="InterPro" id="IPR051650">
    <property type="entry name" value="SL_signaling_regulator"/>
</dbReference>
<evidence type="ECO:0000313" key="6">
    <source>
        <dbReference type="Proteomes" id="UP000008311"/>
    </source>
</evidence>
<dbReference type="PANTHER" id="PTHR43572">
    <property type="entry name" value="CHAPERONE PROTEIN CLPD, CHLOROPLASTIC"/>
    <property type="match status" value="1"/>
</dbReference>
<dbReference type="eggNOG" id="KOG1051">
    <property type="taxonomic scope" value="Eukaryota"/>
</dbReference>
<dbReference type="PROSITE" id="PS51903">
    <property type="entry name" value="CLP_R"/>
    <property type="match status" value="1"/>
</dbReference>
<dbReference type="InParanoid" id="B9TB35"/>
<dbReference type="PANTHER" id="PTHR43572:SF38">
    <property type="entry name" value="PROTEIN SMAX1-LIKE 6"/>
    <property type="match status" value="1"/>
</dbReference>
<accession>B9TB35</accession>
<feature type="domain" description="Clp R" evidence="4">
    <location>
        <begin position="8"/>
        <end position="175"/>
    </location>
</feature>
<dbReference type="InterPro" id="IPR004176">
    <property type="entry name" value="Clp_R_N"/>
</dbReference>
<gene>
    <name evidence="5" type="ORF">RCOM_0389510</name>
</gene>
<comment type="similarity">
    <text evidence="1">Belongs to the ClpA/ClpB family.</text>
</comment>
<keyword evidence="6" id="KW-1185">Reference proteome</keyword>
<evidence type="ECO:0000256" key="1">
    <source>
        <dbReference type="ARBA" id="ARBA00008675"/>
    </source>
</evidence>
<proteinExistence type="inferred from homology"/>